<reference evidence="1" key="1">
    <citation type="submission" date="2021-02" db="EMBL/GenBank/DDBJ databases">
        <title>Genomic Encyclopedia of Type Strains, Phase IV (KMG-V): Genome sequencing to study the core and pangenomes of soil and plant-associated prokaryotes.</title>
        <authorList>
            <person name="Whitman W."/>
        </authorList>
    </citation>
    <scope>NUCLEOTIDE SEQUENCE</scope>
    <source>
        <strain evidence="1">USDA 406</strain>
    </source>
</reference>
<gene>
    <name evidence="1" type="ORF">JOH49_007568</name>
</gene>
<evidence type="ECO:0000313" key="2">
    <source>
        <dbReference type="Proteomes" id="UP000673383"/>
    </source>
</evidence>
<protein>
    <submittedName>
        <fullName evidence="1">Uncharacterized protein</fullName>
    </submittedName>
</protein>
<dbReference type="AlphaFoldDB" id="A0A8I2C4S4"/>
<organism evidence="1 2">
    <name type="scientific">Bradyrhizobium elkanii</name>
    <dbReference type="NCBI Taxonomy" id="29448"/>
    <lineage>
        <taxon>Bacteria</taxon>
        <taxon>Pseudomonadati</taxon>
        <taxon>Pseudomonadota</taxon>
        <taxon>Alphaproteobacteria</taxon>
        <taxon>Hyphomicrobiales</taxon>
        <taxon>Nitrobacteraceae</taxon>
        <taxon>Bradyrhizobium</taxon>
    </lineage>
</organism>
<dbReference type="EMBL" id="JAFICZ010000001">
    <property type="protein sequence ID" value="MBP1297815.1"/>
    <property type="molecule type" value="Genomic_DNA"/>
</dbReference>
<dbReference type="RefSeq" id="WP_170991817.1">
    <property type="nucleotide sequence ID" value="NZ_CP126032.1"/>
</dbReference>
<dbReference type="Proteomes" id="UP000673383">
    <property type="component" value="Unassembled WGS sequence"/>
</dbReference>
<comment type="caution">
    <text evidence="1">The sequence shown here is derived from an EMBL/GenBank/DDBJ whole genome shotgun (WGS) entry which is preliminary data.</text>
</comment>
<evidence type="ECO:0000313" key="1">
    <source>
        <dbReference type="EMBL" id="MBP1297815.1"/>
    </source>
</evidence>
<proteinExistence type="predicted"/>
<name>A0A8I2C4S4_BRAEL</name>
<accession>A0A8I2C4S4</accession>
<sequence length="49" mass="5180">MSIRRFIVPAVVVALAAAILIHVGGSRAHAHVPTHCGFWTSIEAGLSCR</sequence>